<protein>
    <recommendedName>
        <fullName evidence="2">Putative heavy-metal chelation domain-containing protein</fullName>
    </recommendedName>
</protein>
<keyword evidence="4" id="KW-1185">Reference proteome</keyword>
<sequence length="299" mass="31048">MTPHTPAPGGTGARPRTSSPDPGGTAAPGSVPALGEAILAGRYGPDPDGMTVTSAFWLHHTTRLAGGPTTYANHYALLRVGTAFGACSFEHGELFHRYCADTSGRTVADVLSDAPLPVRVAAMDAYLSHVRPHRDSGAEPVALPAGTPEQRARARDEAVAGLLPSAPGRRVALIGVVEPLVAAVEARGATCLPCDFNLDATRWGTPVASDMDEVLDRADAVVATGMTLGNGTFDRILAHCRDRELPLIVYAQTGSAVARAFLGSGVTALSAEPFPFSQFSADETTLYRYRAGTAAEAAA</sequence>
<organism evidence="3 4">
    <name type="scientific">Nocardiopsis composta</name>
    <dbReference type="NCBI Taxonomy" id="157465"/>
    <lineage>
        <taxon>Bacteria</taxon>
        <taxon>Bacillati</taxon>
        <taxon>Actinomycetota</taxon>
        <taxon>Actinomycetes</taxon>
        <taxon>Streptosporangiales</taxon>
        <taxon>Nocardiopsidaceae</taxon>
        <taxon>Nocardiopsis</taxon>
    </lineage>
</organism>
<reference evidence="3 4" key="1">
    <citation type="submission" date="2020-08" db="EMBL/GenBank/DDBJ databases">
        <title>Sequencing the genomes of 1000 actinobacteria strains.</title>
        <authorList>
            <person name="Klenk H.-P."/>
        </authorList>
    </citation>
    <scope>NUCLEOTIDE SEQUENCE [LARGE SCALE GENOMIC DNA]</scope>
    <source>
        <strain evidence="3 4">DSM 44551</strain>
    </source>
</reference>
<evidence type="ECO:0000256" key="1">
    <source>
        <dbReference type="SAM" id="MobiDB-lite"/>
    </source>
</evidence>
<evidence type="ECO:0000313" key="3">
    <source>
        <dbReference type="EMBL" id="MBB5433283.1"/>
    </source>
</evidence>
<dbReference type="AlphaFoldDB" id="A0A7W8VEP0"/>
<proteinExistence type="predicted"/>
<dbReference type="Gene3D" id="3.40.50.11590">
    <property type="match status" value="1"/>
</dbReference>
<gene>
    <name evidence="3" type="ORF">HDA36_003367</name>
</gene>
<dbReference type="SUPFAM" id="SSF159713">
    <property type="entry name" value="Dhaf3308-like"/>
    <property type="match status" value="1"/>
</dbReference>
<dbReference type="EMBL" id="JACHDB010000001">
    <property type="protein sequence ID" value="MBB5433283.1"/>
    <property type="molecule type" value="Genomic_DNA"/>
</dbReference>
<accession>A0A7W8VEP0</accession>
<feature type="domain" description="Putative heavy-metal chelation" evidence="2">
    <location>
        <begin position="162"/>
        <end position="269"/>
    </location>
</feature>
<dbReference type="Proteomes" id="UP000572635">
    <property type="component" value="Unassembled WGS sequence"/>
</dbReference>
<evidence type="ECO:0000313" key="4">
    <source>
        <dbReference type="Proteomes" id="UP000572635"/>
    </source>
</evidence>
<dbReference type="InterPro" id="IPR007161">
    <property type="entry name" value="DUF364"/>
</dbReference>
<dbReference type="Pfam" id="PF04016">
    <property type="entry name" value="DUF364"/>
    <property type="match status" value="1"/>
</dbReference>
<feature type="region of interest" description="Disordered" evidence="1">
    <location>
        <begin position="1"/>
        <end position="31"/>
    </location>
</feature>
<evidence type="ECO:0000259" key="2">
    <source>
        <dbReference type="Pfam" id="PF04016"/>
    </source>
</evidence>
<comment type="caution">
    <text evidence="3">The sequence shown here is derived from an EMBL/GenBank/DDBJ whole genome shotgun (WGS) entry which is preliminary data.</text>
</comment>
<name>A0A7W8VEP0_9ACTN</name>